<keyword evidence="4" id="KW-0808">Transferase</keyword>
<feature type="transmembrane region" description="Helical" evidence="8">
    <location>
        <begin position="120"/>
        <end position="137"/>
    </location>
</feature>
<keyword evidence="6 8" id="KW-1133">Transmembrane helix</keyword>
<feature type="transmembrane region" description="Helical" evidence="8">
    <location>
        <begin position="218"/>
        <end position="239"/>
    </location>
</feature>
<sequence>MRIDSPEHKERDWLFLAIALLCGLLLRMDVIIASQYVIDADEAIVGLMAKHILEGQQMPVFYYGQHYMGSLEAVLASWSFMIFGVNSVALKLVPLFFSLIFIIQCYILAKEIWNRQAARISAILAAIGPAALVVWSAKARGGFIEILVIGALAMLFSVRWLKLKDPRSIAIVPIGLLIGTGWWVNNQIVYFVPPIAFAVFSKCIYLEDAYFFDKIKKFLSIFILGVLSFIAGSIPFWVYNLGHDFASFGMFNAASLHEAFDHMKGLFSTSIPILLGAKPFWAETEYFSGATLVMYCVYGVMALFLLGCRFSSIARLFKLEVDSQNPVELLILLIISCASIFALSSFGWLVQAPRYLLPMYVAIFPLLGITLSCMQQRVQVVPTLLFVFVLVINVFSSYPGRRAIPGEPFVFKGERVSRDHQELIRWLDGKGIRWVRTNYWIGYKLAFETKERIRFVVFQDPLQARIPSYEEEGMRFGLDRIPFLLTPKQAEIVKQGLERLGISFEQVQVSGYVVLYNLKRPYNDLRQVEVGMHASSTENTERAGQAIDGDLQTRWPSAKPQSKGMSFQVLFDEPRTIRAIAYCLGEWAHDFPRGLEIYAINPDGNEMLVLSKEDYAAIGYLAYSHTACKDDSMLYLKPVLAKGFRFVETGEHPILDWSIAELRFYE</sequence>
<dbReference type="GO" id="GO:0005886">
    <property type="term" value="C:plasma membrane"/>
    <property type="evidence" value="ECO:0007669"/>
    <property type="project" value="UniProtKB-SubCell"/>
</dbReference>
<accession>A0A7X9FT84</accession>
<dbReference type="Proteomes" id="UP000524246">
    <property type="component" value="Unassembled WGS sequence"/>
</dbReference>
<gene>
    <name evidence="9" type="ORF">GYA55_12130</name>
</gene>
<feature type="transmembrane region" description="Helical" evidence="8">
    <location>
        <begin position="329"/>
        <end position="349"/>
    </location>
</feature>
<evidence type="ECO:0000256" key="1">
    <source>
        <dbReference type="ARBA" id="ARBA00004651"/>
    </source>
</evidence>
<evidence type="ECO:0000313" key="10">
    <source>
        <dbReference type="Proteomes" id="UP000524246"/>
    </source>
</evidence>
<feature type="transmembrane region" description="Helical" evidence="8">
    <location>
        <begin position="286"/>
        <end position="308"/>
    </location>
</feature>
<dbReference type="SUPFAM" id="SSF49785">
    <property type="entry name" value="Galactose-binding domain-like"/>
    <property type="match status" value="1"/>
</dbReference>
<dbReference type="EMBL" id="JAAZON010000550">
    <property type="protein sequence ID" value="NMC63902.1"/>
    <property type="molecule type" value="Genomic_DNA"/>
</dbReference>
<evidence type="ECO:0000313" key="9">
    <source>
        <dbReference type="EMBL" id="NMC63902.1"/>
    </source>
</evidence>
<dbReference type="PANTHER" id="PTHR33908:SF11">
    <property type="entry name" value="MEMBRANE PROTEIN"/>
    <property type="match status" value="1"/>
</dbReference>
<evidence type="ECO:0000256" key="8">
    <source>
        <dbReference type="SAM" id="Phobius"/>
    </source>
</evidence>
<feature type="transmembrane region" description="Helical" evidence="8">
    <location>
        <begin position="190"/>
        <end position="206"/>
    </location>
</feature>
<proteinExistence type="predicted"/>
<evidence type="ECO:0000256" key="5">
    <source>
        <dbReference type="ARBA" id="ARBA00022692"/>
    </source>
</evidence>
<feature type="transmembrane region" description="Helical" evidence="8">
    <location>
        <begin position="168"/>
        <end position="184"/>
    </location>
</feature>
<name>A0A7X9FT84_9DELT</name>
<evidence type="ECO:0000256" key="6">
    <source>
        <dbReference type="ARBA" id="ARBA00022989"/>
    </source>
</evidence>
<evidence type="ECO:0000256" key="4">
    <source>
        <dbReference type="ARBA" id="ARBA00022679"/>
    </source>
</evidence>
<dbReference type="GO" id="GO:0009103">
    <property type="term" value="P:lipopolysaccharide biosynthetic process"/>
    <property type="evidence" value="ECO:0007669"/>
    <property type="project" value="UniProtKB-ARBA"/>
</dbReference>
<keyword evidence="2" id="KW-1003">Cell membrane</keyword>
<feature type="transmembrane region" description="Helical" evidence="8">
    <location>
        <begin position="143"/>
        <end position="161"/>
    </location>
</feature>
<keyword evidence="3" id="KW-0328">Glycosyltransferase</keyword>
<dbReference type="Gene3D" id="2.60.120.260">
    <property type="entry name" value="Galactose-binding domain-like"/>
    <property type="match status" value="1"/>
</dbReference>
<evidence type="ECO:0000256" key="3">
    <source>
        <dbReference type="ARBA" id="ARBA00022676"/>
    </source>
</evidence>
<keyword evidence="5 8" id="KW-0812">Transmembrane</keyword>
<dbReference type="AlphaFoldDB" id="A0A7X9FT84"/>
<organism evidence="9 10">
    <name type="scientific">SAR324 cluster bacterium</name>
    <dbReference type="NCBI Taxonomy" id="2024889"/>
    <lineage>
        <taxon>Bacteria</taxon>
        <taxon>Deltaproteobacteria</taxon>
        <taxon>SAR324 cluster</taxon>
    </lineage>
</organism>
<dbReference type="InterPro" id="IPR008979">
    <property type="entry name" value="Galactose-bd-like_sf"/>
</dbReference>
<dbReference type="InterPro" id="IPR050297">
    <property type="entry name" value="LipidA_mod_glycosyltrf_83"/>
</dbReference>
<evidence type="ECO:0008006" key="11">
    <source>
        <dbReference type="Google" id="ProtNLM"/>
    </source>
</evidence>
<feature type="transmembrane region" description="Helical" evidence="8">
    <location>
        <begin position="380"/>
        <end position="398"/>
    </location>
</feature>
<evidence type="ECO:0000256" key="7">
    <source>
        <dbReference type="ARBA" id="ARBA00023136"/>
    </source>
</evidence>
<feature type="transmembrane region" description="Helical" evidence="8">
    <location>
        <begin position="355"/>
        <end position="373"/>
    </location>
</feature>
<dbReference type="GO" id="GO:0016763">
    <property type="term" value="F:pentosyltransferase activity"/>
    <property type="evidence" value="ECO:0007669"/>
    <property type="project" value="TreeGrafter"/>
</dbReference>
<feature type="transmembrane region" description="Helical" evidence="8">
    <location>
        <begin position="12"/>
        <end position="38"/>
    </location>
</feature>
<feature type="transmembrane region" description="Helical" evidence="8">
    <location>
        <begin position="88"/>
        <end position="108"/>
    </location>
</feature>
<evidence type="ECO:0000256" key="2">
    <source>
        <dbReference type="ARBA" id="ARBA00022475"/>
    </source>
</evidence>
<reference evidence="9 10" key="1">
    <citation type="journal article" date="2020" name="Biotechnol. Biofuels">
        <title>New insights from the biogas microbiome by comprehensive genome-resolved metagenomics of nearly 1600 species originating from multiple anaerobic digesters.</title>
        <authorList>
            <person name="Campanaro S."/>
            <person name="Treu L."/>
            <person name="Rodriguez-R L.M."/>
            <person name="Kovalovszki A."/>
            <person name="Ziels R.M."/>
            <person name="Maus I."/>
            <person name="Zhu X."/>
            <person name="Kougias P.G."/>
            <person name="Basile A."/>
            <person name="Luo G."/>
            <person name="Schluter A."/>
            <person name="Konstantinidis K.T."/>
            <person name="Angelidaki I."/>
        </authorList>
    </citation>
    <scope>NUCLEOTIDE SEQUENCE [LARGE SCALE GENOMIC DNA]</scope>
    <source>
        <strain evidence="9">AS27yjCOA_65</strain>
    </source>
</reference>
<comment type="subcellular location">
    <subcellularLocation>
        <location evidence="1">Cell membrane</location>
        <topology evidence="1">Multi-pass membrane protein</topology>
    </subcellularLocation>
</comment>
<dbReference type="PANTHER" id="PTHR33908">
    <property type="entry name" value="MANNOSYLTRANSFERASE YKCB-RELATED"/>
    <property type="match status" value="1"/>
</dbReference>
<keyword evidence="7 8" id="KW-0472">Membrane</keyword>
<protein>
    <recommendedName>
        <fullName evidence="11">Glycosyltransferase RgtA/B/C/D-like domain-containing protein</fullName>
    </recommendedName>
</protein>
<comment type="caution">
    <text evidence="9">The sequence shown here is derived from an EMBL/GenBank/DDBJ whole genome shotgun (WGS) entry which is preliminary data.</text>
</comment>